<evidence type="ECO:0000259" key="1">
    <source>
        <dbReference type="Pfam" id="PF10551"/>
    </source>
</evidence>
<evidence type="ECO:0000313" key="3">
    <source>
        <dbReference type="Proteomes" id="UP000288716"/>
    </source>
</evidence>
<dbReference type="EMBL" id="NCKV01008253">
    <property type="protein sequence ID" value="RWS22636.1"/>
    <property type="molecule type" value="Genomic_DNA"/>
</dbReference>
<gene>
    <name evidence="2" type="ORF">B4U80_00804</name>
</gene>
<feature type="domain" description="MULE transposase" evidence="1">
    <location>
        <begin position="2"/>
        <end position="70"/>
    </location>
</feature>
<protein>
    <recommendedName>
        <fullName evidence="1">MULE transposase domain-containing protein</fullName>
    </recommendedName>
</protein>
<dbReference type="VEuPathDB" id="VectorBase:LDEU009404"/>
<dbReference type="STRING" id="299467.A0A443S502"/>
<dbReference type="AlphaFoldDB" id="A0A443S502"/>
<dbReference type="Proteomes" id="UP000288716">
    <property type="component" value="Unassembled WGS sequence"/>
</dbReference>
<sequence length="252" mass="29703">MVPVIYGLLPDRTVQTYIRMFHLIQQYCQTRNIVFNPQLFQIDYEVAAKKAIEEVFGMEKVRGCLFHFAQCVWRKVQENGLVVEYNANEDVNRMVRRLLALPLIPLEQIDNVWMEIHAEAPNTSSVHNLMDYMVKIWIGENAKFKRQMWNHHNNYGPRTTNHLEGWHSGFNKKFNSPHPTFFQFLDVLKGEQNRFEEDIESRGFGHPNPIPRKAIRDRNKRIMDLKEQAQNNEITWLEFAGACGYLLPSQLV</sequence>
<dbReference type="Pfam" id="PF10551">
    <property type="entry name" value="MULE"/>
    <property type="match status" value="1"/>
</dbReference>
<proteinExistence type="predicted"/>
<organism evidence="2 3">
    <name type="scientific">Leptotrombidium deliense</name>
    <dbReference type="NCBI Taxonomy" id="299467"/>
    <lineage>
        <taxon>Eukaryota</taxon>
        <taxon>Metazoa</taxon>
        <taxon>Ecdysozoa</taxon>
        <taxon>Arthropoda</taxon>
        <taxon>Chelicerata</taxon>
        <taxon>Arachnida</taxon>
        <taxon>Acari</taxon>
        <taxon>Acariformes</taxon>
        <taxon>Trombidiformes</taxon>
        <taxon>Prostigmata</taxon>
        <taxon>Anystina</taxon>
        <taxon>Parasitengona</taxon>
        <taxon>Trombiculoidea</taxon>
        <taxon>Trombiculidae</taxon>
        <taxon>Leptotrombidium</taxon>
    </lineage>
</organism>
<keyword evidence="3" id="KW-1185">Reference proteome</keyword>
<dbReference type="InterPro" id="IPR018289">
    <property type="entry name" value="MULE_transposase_dom"/>
</dbReference>
<reference evidence="2 3" key="1">
    <citation type="journal article" date="2018" name="Gigascience">
        <title>Genomes of trombidid mites reveal novel predicted allergens and laterally-transferred genes associated with secondary metabolism.</title>
        <authorList>
            <person name="Dong X."/>
            <person name="Chaisiri K."/>
            <person name="Xia D."/>
            <person name="Armstrong S.D."/>
            <person name="Fang Y."/>
            <person name="Donnelly M.J."/>
            <person name="Kadowaki T."/>
            <person name="McGarry J.W."/>
            <person name="Darby A.C."/>
            <person name="Makepeace B.L."/>
        </authorList>
    </citation>
    <scope>NUCLEOTIDE SEQUENCE [LARGE SCALE GENOMIC DNA]</scope>
    <source>
        <strain evidence="2">UoL-UT</strain>
    </source>
</reference>
<dbReference type="OrthoDB" id="6500155at2759"/>
<name>A0A443S502_9ACAR</name>
<evidence type="ECO:0000313" key="2">
    <source>
        <dbReference type="EMBL" id="RWS22636.1"/>
    </source>
</evidence>
<accession>A0A443S502</accession>
<comment type="caution">
    <text evidence="2">The sequence shown here is derived from an EMBL/GenBank/DDBJ whole genome shotgun (WGS) entry which is preliminary data.</text>
</comment>